<feature type="transmembrane region" description="Helical" evidence="7">
    <location>
        <begin position="201"/>
        <end position="222"/>
    </location>
</feature>
<evidence type="ECO:0000256" key="3">
    <source>
        <dbReference type="ARBA" id="ARBA00022475"/>
    </source>
</evidence>
<evidence type="ECO:0000256" key="4">
    <source>
        <dbReference type="ARBA" id="ARBA00022692"/>
    </source>
</evidence>
<feature type="domain" description="ABC transmembrane type-1" evidence="8">
    <location>
        <begin position="76"/>
        <end position="266"/>
    </location>
</feature>
<dbReference type="PANTHER" id="PTHR32243:SF18">
    <property type="entry name" value="INNER MEMBRANE ABC TRANSPORTER PERMEASE PROTEIN YCJP"/>
    <property type="match status" value="1"/>
</dbReference>
<dbReference type="RefSeq" id="WP_243309295.1">
    <property type="nucleotide sequence ID" value="NZ_JALGBI010000003.1"/>
</dbReference>
<dbReference type="AlphaFoldDB" id="A0A9X2ARJ9"/>
<dbReference type="PANTHER" id="PTHR32243">
    <property type="entry name" value="MALTOSE TRANSPORT SYSTEM PERMEASE-RELATED"/>
    <property type="match status" value="1"/>
</dbReference>
<evidence type="ECO:0000256" key="5">
    <source>
        <dbReference type="ARBA" id="ARBA00022989"/>
    </source>
</evidence>
<organism evidence="9 10">
    <name type="scientific">Variovorax terrae</name>
    <dbReference type="NCBI Taxonomy" id="2923278"/>
    <lineage>
        <taxon>Bacteria</taxon>
        <taxon>Pseudomonadati</taxon>
        <taxon>Pseudomonadota</taxon>
        <taxon>Betaproteobacteria</taxon>
        <taxon>Burkholderiales</taxon>
        <taxon>Comamonadaceae</taxon>
        <taxon>Variovorax</taxon>
    </lineage>
</organism>
<feature type="transmembrane region" description="Helical" evidence="7">
    <location>
        <begin position="17"/>
        <end position="38"/>
    </location>
</feature>
<dbReference type="PROSITE" id="PS50928">
    <property type="entry name" value="ABC_TM1"/>
    <property type="match status" value="1"/>
</dbReference>
<evidence type="ECO:0000256" key="2">
    <source>
        <dbReference type="ARBA" id="ARBA00022448"/>
    </source>
</evidence>
<comment type="subcellular location">
    <subcellularLocation>
        <location evidence="1 7">Cell membrane</location>
        <topology evidence="1 7">Multi-pass membrane protein</topology>
    </subcellularLocation>
</comment>
<protein>
    <submittedName>
        <fullName evidence="9">Carbohydrate ABC transporter permease</fullName>
    </submittedName>
</protein>
<proteinExistence type="inferred from homology"/>
<keyword evidence="5 7" id="KW-1133">Transmembrane helix</keyword>
<dbReference type="CDD" id="cd06261">
    <property type="entry name" value="TM_PBP2"/>
    <property type="match status" value="1"/>
</dbReference>
<reference evidence="9" key="1">
    <citation type="submission" date="2022-03" db="EMBL/GenBank/DDBJ databases">
        <authorList>
            <person name="Woo C.Y."/>
        </authorList>
    </citation>
    <scope>NUCLEOTIDE SEQUENCE</scope>
    <source>
        <strain evidence="9">CYS-02</strain>
    </source>
</reference>
<feature type="transmembrane region" description="Helical" evidence="7">
    <location>
        <begin position="82"/>
        <end position="102"/>
    </location>
</feature>
<keyword evidence="6 7" id="KW-0472">Membrane</keyword>
<keyword evidence="2 7" id="KW-0813">Transport</keyword>
<keyword evidence="10" id="KW-1185">Reference proteome</keyword>
<evidence type="ECO:0000259" key="8">
    <source>
        <dbReference type="PROSITE" id="PS50928"/>
    </source>
</evidence>
<dbReference type="Proteomes" id="UP001139447">
    <property type="component" value="Unassembled WGS sequence"/>
</dbReference>
<feature type="transmembrane region" description="Helical" evidence="7">
    <location>
        <begin position="114"/>
        <end position="135"/>
    </location>
</feature>
<evidence type="ECO:0000256" key="6">
    <source>
        <dbReference type="ARBA" id="ARBA00023136"/>
    </source>
</evidence>
<dbReference type="InterPro" id="IPR000515">
    <property type="entry name" value="MetI-like"/>
</dbReference>
<gene>
    <name evidence="9" type="ORF">MMF98_20990</name>
</gene>
<sequence length="281" mass="30671">MSARTIDPERTPLGSPLHYAILAVLALVCLLPMVLMGITSLKTEAQIFDTQWSWLFVPTLANYQAVVQEGNIDRYLLNSLKISLAATLLTLMLGTMCAYAMARFRFLGREPLSYATLILRTLPPAVLAVPVYVIWSAWGISDTLSGVVLVYVALNLPFTIWLLYGFIEQVPVELEEAAAIDGCGPFQVFYKVVLPLLKPGLAAASIFTFRLAWNEFILSFILTNRVTRTLPASISNYITDTGVEWGKITAAGVLIALPPLIFTFVAAKQIITGLTAGAVKG</sequence>
<evidence type="ECO:0000256" key="7">
    <source>
        <dbReference type="RuleBase" id="RU363032"/>
    </source>
</evidence>
<accession>A0A9X2ARJ9</accession>
<dbReference type="EMBL" id="JALGBI010000003">
    <property type="protein sequence ID" value="MCJ0765697.1"/>
    <property type="molecule type" value="Genomic_DNA"/>
</dbReference>
<evidence type="ECO:0000313" key="10">
    <source>
        <dbReference type="Proteomes" id="UP001139447"/>
    </source>
</evidence>
<dbReference type="GO" id="GO:0055085">
    <property type="term" value="P:transmembrane transport"/>
    <property type="evidence" value="ECO:0007669"/>
    <property type="project" value="InterPro"/>
</dbReference>
<dbReference type="InterPro" id="IPR035906">
    <property type="entry name" value="MetI-like_sf"/>
</dbReference>
<dbReference type="Gene3D" id="1.10.3720.10">
    <property type="entry name" value="MetI-like"/>
    <property type="match status" value="1"/>
</dbReference>
<comment type="caution">
    <text evidence="9">The sequence shown here is derived from an EMBL/GenBank/DDBJ whole genome shotgun (WGS) entry which is preliminary data.</text>
</comment>
<dbReference type="GO" id="GO:0005886">
    <property type="term" value="C:plasma membrane"/>
    <property type="evidence" value="ECO:0007669"/>
    <property type="project" value="UniProtKB-SubCell"/>
</dbReference>
<keyword evidence="3" id="KW-1003">Cell membrane</keyword>
<dbReference type="Pfam" id="PF00528">
    <property type="entry name" value="BPD_transp_1"/>
    <property type="match status" value="1"/>
</dbReference>
<dbReference type="SUPFAM" id="SSF161098">
    <property type="entry name" value="MetI-like"/>
    <property type="match status" value="1"/>
</dbReference>
<dbReference type="InterPro" id="IPR050901">
    <property type="entry name" value="BP-dep_ABC_trans_perm"/>
</dbReference>
<comment type="similarity">
    <text evidence="7">Belongs to the binding-protein-dependent transport system permease family.</text>
</comment>
<keyword evidence="4 7" id="KW-0812">Transmembrane</keyword>
<name>A0A9X2ARJ9_9BURK</name>
<evidence type="ECO:0000313" key="9">
    <source>
        <dbReference type="EMBL" id="MCJ0765697.1"/>
    </source>
</evidence>
<evidence type="ECO:0000256" key="1">
    <source>
        <dbReference type="ARBA" id="ARBA00004651"/>
    </source>
</evidence>
<feature type="transmembrane region" description="Helical" evidence="7">
    <location>
        <begin position="147"/>
        <end position="167"/>
    </location>
</feature>